<dbReference type="Proteomes" id="UP000184041">
    <property type="component" value="Unassembled WGS sequence"/>
</dbReference>
<feature type="domain" description="Helix-turn-helix" evidence="1">
    <location>
        <begin position="39"/>
        <end position="86"/>
    </location>
</feature>
<dbReference type="GO" id="GO:0003677">
    <property type="term" value="F:DNA binding"/>
    <property type="evidence" value="ECO:0007669"/>
    <property type="project" value="InterPro"/>
</dbReference>
<dbReference type="InterPro" id="IPR009061">
    <property type="entry name" value="DNA-bd_dom_put_sf"/>
</dbReference>
<dbReference type="Pfam" id="PF12728">
    <property type="entry name" value="HTH_17"/>
    <property type="match status" value="1"/>
</dbReference>
<evidence type="ECO:0000259" key="1">
    <source>
        <dbReference type="Pfam" id="PF12728"/>
    </source>
</evidence>
<dbReference type="RefSeq" id="WP_073068040.1">
    <property type="nucleotide sequence ID" value="NZ_FQUS01000029.1"/>
</dbReference>
<dbReference type="InterPro" id="IPR041657">
    <property type="entry name" value="HTH_17"/>
</dbReference>
<dbReference type="NCBIfam" id="TIGR01764">
    <property type="entry name" value="excise"/>
    <property type="match status" value="1"/>
</dbReference>
<evidence type="ECO:0000313" key="2">
    <source>
        <dbReference type="EMBL" id="SHG46323.1"/>
    </source>
</evidence>
<dbReference type="STRING" id="1194090.SAMN05443144_12912"/>
<sequence length="94" mass="11263">MHTFIPTKDELEEIIQKAVEKTVSDKLPEIIKKTNRKDYYTIEETCEILDVSRRHLQYLRDTEQISYVKNGRKIYFKAEDLDEFFNVNYIAAEV</sequence>
<dbReference type="AlphaFoldDB" id="A0A1M5K1Y3"/>
<dbReference type="PANTHER" id="PTHR34585:SF22">
    <property type="entry name" value="HELIX-TURN-HELIX DOMAIN-CONTAINING PROTEIN"/>
    <property type="match status" value="1"/>
</dbReference>
<protein>
    <submittedName>
        <fullName evidence="2">DNA binding domain-containing protein, excisionase family</fullName>
    </submittedName>
</protein>
<dbReference type="EMBL" id="FQUS01000029">
    <property type="protein sequence ID" value="SHG46323.1"/>
    <property type="molecule type" value="Genomic_DNA"/>
</dbReference>
<evidence type="ECO:0000313" key="3">
    <source>
        <dbReference type="Proteomes" id="UP000184041"/>
    </source>
</evidence>
<organism evidence="2 3">
    <name type="scientific">Fodinibius roseus</name>
    <dbReference type="NCBI Taxonomy" id="1194090"/>
    <lineage>
        <taxon>Bacteria</taxon>
        <taxon>Pseudomonadati</taxon>
        <taxon>Balneolota</taxon>
        <taxon>Balneolia</taxon>
        <taxon>Balneolales</taxon>
        <taxon>Balneolaceae</taxon>
        <taxon>Fodinibius</taxon>
    </lineage>
</organism>
<dbReference type="SUPFAM" id="SSF46955">
    <property type="entry name" value="Putative DNA-binding domain"/>
    <property type="match status" value="1"/>
</dbReference>
<accession>A0A1M5K1Y3</accession>
<keyword evidence="3" id="KW-1185">Reference proteome</keyword>
<dbReference type="OrthoDB" id="1028798at2"/>
<gene>
    <name evidence="2" type="ORF">SAMN05443144_12912</name>
</gene>
<dbReference type="InterPro" id="IPR010093">
    <property type="entry name" value="SinI_DNA-bd"/>
</dbReference>
<name>A0A1M5K1Y3_9BACT</name>
<proteinExistence type="predicted"/>
<dbReference type="PANTHER" id="PTHR34585">
    <property type="match status" value="1"/>
</dbReference>
<reference evidence="2 3" key="1">
    <citation type="submission" date="2016-11" db="EMBL/GenBank/DDBJ databases">
        <authorList>
            <person name="Jaros S."/>
            <person name="Januszkiewicz K."/>
            <person name="Wedrychowicz H."/>
        </authorList>
    </citation>
    <scope>NUCLEOTIDE SEQUENCE [LARGE SCALE GENOMIC DNA]</scope>
    <source>
        <strain evidence="2 3">DSM 21986</strain>
    </source>
</reference>